<reference evidence="2 3" key="1">
    <citation type="submission" date="2020-08" db="EMBL/GenBank/DDBJ databases">
        <title>Genomic Encyclopedia of Type Strains, Phase IV (KMG-V): Genome sequencing to study the core and pangenomes of soil and plant-associated prokaryotes.</title>
        <authorList>
            <person name="Whitman W."/>
        </authorList>
    </citation>
    <scope>NUCLEOTIDE SEQUENCE [LARGE SCALE GENOMIC DNA]</scope>
    <source>
        <strain evidence="2 3">SEMIA 4084</strain>
    </source>
</reference>
<evidence type="ECO:0000256" key="1">
    <source>
        <dbReference type="SAM" id="MobiDB-lite"/>
    </source>
</evidence>
<evidence type="ECO:0000313" key="3">
    <source>
        <dbReference type="Proteomes" id="UP000585507"/>
    </source>
</evidence>
<gene>
    <name evidence="2" type="ORF">GGD55_004112</name>
</gene>
<evidence type="ECO:0000313" key="2">
    <source>
        <dbReference type="EMBL" id="MBB5537396.1"/>
    </source>
</evidence>
<dbReference type="EMBL" id="JACHBK010000009">
    <property type="protein sequence ID" value="MBB5537396.1"/>
    <property type="molecule type" value="Genomic_DNA"/>
</dbReference>
<dbReference type="AlphaFoldDB" id="A0A7W8XA71"/>
<protein>
    <submittedName>
        <fullName evidence="2">Uncharacterized protein</fullName>
    </submittedName>
</protein>
<proteinExistence type="predicted"/>
<feature type="region of interest" description="Disordered" evidence="1">
    <location>
        <begin position="19"/>
        <end position="45"/>
    </location>
</feature>
<comment type="caution">
    <text evidence="2">The sequence shown here is derived from an EMBL/GenBank/DDBJ whole genome shotgun (WGS) entry which is preliminary data.</text>
</comment>
<sequence>MMFFRYVWNRLAESLHRSLRERQRQAPDQARSLPLLKGGTMQTTRNGELNTSLQQKSYFAMLRKSEAKVPLQSGNRDAITWKSKLRLC</sequence>
<organism evidence="2 3">
    <name type="scientific">Rhizobium giardinii</name>
    <dbReference type="NCBI Taxonomy" id="56731"/>
    <lineage>
        <taxon>Bacteria</taxon>
        <taxon>Pseudomonadati</taxon>
        <taxon>Pseudomonadota</taxon>
        <taxon>Alphaproteobacteria</taxon>
        <taxon>Hyphomicrobiales</taxon>
        <taxon>Rhizobiaceae</taxon>
        <taxon>Rhizobium/Agrobacterium group</taxon>
        <taxon>Rhizobium</taxon>
    </lineage>
</organism>
<accession>A0A7W8XA71</accession>
<keyword evidence="3" id="KW-1185">Reference proteome</keyword>
<dbReference type="Proteomes" id="UP000585507">
    <property type="component" value="Unassembled WGS sequence"/>
</dbReference>
<name>A0A7W8XA71_9HYPH</name>